<comment type="caution">
    <text evidence="1">The sequence shown here is derived from an EMBL/GenBank/DDBJ whole genome shotgun (WGS) entry which is preliminary data.</text>
</comment>
<gene>
    <name evidence="1" type="ORF">ASZ90_013040</name>
</gene>
<dbReference type="EMBL" id="LNQE01001453">
    <property type="protein sequence ID" value="KUG17274.1"/>
    <property type="molecule type" value="Genomic_DNA"/>
</dbReference>
<accession>A0A0W8F8R6</accession>
<evidence type="ECO:0000313" key="1">
    <source>
        <dbReference type="EMBL" id="KUG17274.1"/>
    </source>
</evidence>
<protein>
    <submittedName>
        <fullName evidence="1">Uncharacterized protein</fullName>
    </submittedName>
</protein>
<organism evidence="1">
    <name type="scientific">hydrocarbon metagenome</name>
    <dbReference type="NCBI Taxonomy" id="938273"/>
    <lineage>
        <taxon>unclassified sequences</taxon>
        <taxon>metagenomes</taxon>
        <taxon>ecological metagenomes</taxon>
    </lineage>
</organism>
<name>A0A0W8F8R6_9ZZZZ</name>
<proteinExistence type="predicted"/>
<sequence>MDTHCHTTGAMSPIDSLWPAETKTIDTEDFINIGGNICAI</sequence>
<reference evidence="1" key="1">
    <citation type="journal article" date="2015" name="Proc. Natl. Acad. Sci. U.S.A.">
        <title>Networks of energetic and metabolic interactions define dynamics in microbial communities.</title>
        <authorList>
            <person name="Embree M."/>
            <person name="Liu J.K."/>
            <person name="Al-Bassam M.M."/>
            <person name="Zengler K."/>
        </authorList>
    </citation>
    <scope>NUCLEOTIDE SEQUENCE</scope>
</reference>
<dbReference type="AlphaFoldDB" id="A0A0W8F8R6"/>